<organism evidence="3 4">
    <name type="scientific">Lucilia cuprina</name>
    <name type="common">Green bottle fly</name>
    <name type="synonym">Australian sheep blowfly</name>
    <dbReference type="NCBI Taxonomy" id="7375"/>
    <lineage>
        <taxon>Eukaryota</taxon>
        <taxon>Metazoa</taxon>
        <taxon>Ecdysozoa</taxon>
        <taxon>Arthropoda</taxon>
        <taxon>Hexapoda</taxon>
        <taxon>Insecta</taxon>
        <taxon>Pterygota</taxon>
        <taxon>Neoptera</taxon>
        <taxon>Endopterygota</taxon>
        <taxon>Diptera</taxon>
        <taxon>Brachycera</taxon>
        <taxon>Muscomorpha</taxon>
        <taxon>Oestroidea</taxon>
        <taxon>Calliphoridae</taxon>
        <taxon>Luciliinae</taxon>
        <taxon>Lucilia</taxon>
    </lineage>
</organism>
<dbReference type="GO" id="GO:0005829">
    <property type="term" value="C:cytosol"/>
    <property type="evidence" value="ECO:0007669"/>
    <property type="project" value="TreeGrafter"/>
</dbReference>
<dbReference type="GO" id="GO:0004351">
    <property type="term" value="F:glutamate decarboxylase activity"/>
    <property type="evidence" value="ECO:0007669"/>
    <property type="project" value="InterPro"/>
</dbReference>
<dbReference type="GO" id="GO:0006538">
    <property type="term" value="P:L-glutamate catabolic process"/>
    <property type="evidence" value="ECO:0007669"/>
    <property type="project" value="TreeGrafter"/>
</dbReference>
<sequence>MYKDEFDMIRLKELHDSFTIPTPKFNIQKSGLGSHVAADLVRKHLTLDGKPELNLASFVHTGIDGAGLELCKENITKNLADGDESQPRRESTSVHSTSNASNFSNLGTFTNESIAGADLET</sequence>
<comment type="similarity">
    <text evidence="1">Belongs to the group II decarboxylase family.</text>
</comment>
<name>A0A0L0CJJ0_LUCCU</name>
<dbReference type="PANTHER" id="PTHR43321:SF3">
    <property type="entry name" value="GLUTAMATE DECARBOXYLASE"/>
    <property type="match status" value="1"/>
</dbReference>
<evidence type="ECO:0000313" key="4">
    <source>
        <dbReference type="Proteomes" id="UP000037069"/>
    </source>
</evidence>
<accession>A0A0L0CJJ0</accession>
<keyword evidence="4" id="KW-1185">Reference proteome</keyword>
<dbReference type="PANTHER" id="PTHR43321">
    <property type="entry name" value="GLUTAMATE DECARBOXYLASE"/>
    <property type="match status" value="1"/>
</dbReference>
<dbReference type="EMBL" id="JRES01000400">
    <property type="protein sequence ID" value="KNC31659.1"/>
    <property type="molecule type" value="Genomic_DNA"/>
</dbReference>
<evidence type="ECO:0000256" key="1">
    <source>
        <dbReference type="ARBA" id="ARBA00009533"/>
    </source>
</evidence>
<feature type="region of interest" description="Disordered" evidence="2">
    <location>
        <begin position="79"/>
        <end position="121"/>
    </location>
</feature>
<dbReference type="Proteomes" id="UP000037069">
    <property type="component" value="Unassembled WGS sequence"/>
</dbReference>
<feature type="compositionally biased region" description="Polar residues" evidence="2">
    <location>
        <begin position="93"/>
        <end position="113"/>
    </location>
</feature>
<evidence type="ECO:0000313" key="3">
    <source>
        <dbReference type="EMBL" id="KNC31659.1"/>
    </source>
</evidence>
<reference evidence="3 4" key="1">
    <citation type="journal article" date="2015" name="Nat. Commun.">
        <title>Lucilia cuprina genome unlocks parasitic fly biology to underpin future interventions.</title>
        <authorList>
            <person name="Anstead C.A."/>
            <person name="Korhonen P.K."/>
            <person name="Young N.D."/>
            <person name="Hall R.S."/>
            <person name="Jex A.R."/>
            <person name="Murali S.C."/>
            <person name="Hughes D.S."/>
            <person name="Lee S.F."/>
            <person name="Perry T."/>
            <person name="Stroehlein A.J."/>
            <person name="Ansell B.R."/>
            <person name="Breugelmans B."/>
            <person name="Hofmann A."/>
            <person name="Qu J."/>
            <person name="Dugan S."/>
            <person name="Lee S.L."/>
            <person name="Chao H."/>
            <person name="Dinh H."/>
            <person name="Han Y."/>
            <person name="Doddapaneni H.V."/>
            <person name="Worley K.C."/>
            <person name="Muzny D.M."/>
            <person name="Ioannidis P."/>
            <person name="Waterhouse R.M."/>
            <person name="Zdobnov E.M."/>
            <person name="James P.J."/>
            <person name="Bagnall N.H."/>
            <person name="Kotze A.C."/>
            <person name="Gibbs R.A."/>
            <person name="Richards S."/>
            <person name="Batterham P."/>
            <person name="Gasser R.B."/>
        </authorList>
    </citation>
    <scope>NUCLEOTIDE SEQUENCE [LARGE SCALE GENOMIC DNA]</scope>
    <source>
        <strain evidence="3 4">LS</strain>
        <tissue evidence="3">Full body</tissue>
    </source>
</reference>
<gene>
    <name evidence="3" type="ORF">FF38_10253</name>
</gene>
<dbReference type="Gene3D" id="4.10.280.50">
    <property type="match status" value="1"/>
</dbReference>
<proteinExistence type="inferred from homology"/>
<comment type="caution">
    <text evidence="3">The sequence shown here is derived from an EMBL/GenBank/DDBJ whole genome shotgun (WGS) entry which is preliminary data.</text>
</comment>
<evidence type="ECO:0000256" key="2">
    <source>
        <dbReference type="SAM" id="MobiDB-lite"/>
    </source>
</evidence>
<protein>
    <submittedName>
        <fullName evidence="3">Uncharacterized protein</fullName>
    </submittedName>
</protein>
<feature type="non-terminal residue" evidence="3">
    <location>
        <position position="121"/>
    </location>
</feature>
<dbReference type="GO" id="GO:0030170">
    <property type="term" value="F:pyridoxal phosphate binding"/>
    <property type="evidence" value="ECO:0007669"/>
    <property type="project" value="InterPro"/>
</dbReference>
<dbReference type="AlphaFoldDB" id="A0A0L0CJJ0"/>
<dbReference type="InterPro" id="IPR010107">
    <property type="entry name" value="Glutamate_decarboxylase"/>
</dbReference>
<dbReference type="STRING" id="7375.A0A0L0CJJ0"/>